<keyword evidence="11" id="KW-1185">Reference proteome</keyword>
<gene>
    <name evidence="10" type="ORF">M513_04435</name>
</gene>
<feature type="domain" description="Integrase catalytic" evidence="9">
    <location>
        <begin position="546"/>
        <end position="698"/>
    </location>
</feature>
<sequence length="760" mass="85266">KDGVLEPVADSKWATPLVCVLKRDGSVRVCADYRATVNPAISNDVYPLPTLDEAFAALAGGKCFTRLDLRNAYLQMPVDEASSNILTVNTPLGLYRVNRLPFGLKSAPAIFQRVMVSLLKDIEGVQVLLDDILISGSSQAEHWTRVYAVLQRLKEAGLRLKSEKCIFEANEVVFLGHKISPEGISPTEDKVQAIRKAPAPQNKAELQAFLGLVNFYNRFVPYRADALAPLYQLLKDNASWKWGTEQKNVFQRIKESPPLRYLWRTTTPTDHWRSPSEQKYAQVDREGLAIVFAIQKFRCFVLGRKFTICTDHKPLLGLLQQGKPIKDCMSPRMTRWSLILSSYDYELRYRPGKSIGAADALSRLPVKDDSACAEPMPPEVFMLEVEPHGPVSPKDIALATARDPILSKVRTWLMSGWPHKCPSADFAPFISKRDAFSLQRDCILFGSRVVIPSQLRQEMLRMLHRSHQGVVATKAIARSYMWWPGMASAIENMISHCSTCQSAIARSYMWWPGMASAIENMISHCSTCQSVRHLPPREPIHPWLDEEVDPWSRLHIDFAGPFRGRYLFVAMDSASKWPEAKVVSNISTSAAIRCLREIFATHGLPRILVSDNGPAFVSAPFRAFLRRCGVKHLYTPPYHPNSNGQAERTIQTLKQALRKLLSYNIDFDCCLANALFAIRTTPSRVTGRSPAESLMGRRLLSPLDMMLPHAVRAEIARSPFATQLRVFEVGDTVLARSGYEQLLPGAKGSMCTFCAEEMTS</sequence>
<evidence type="ECO:0000256" key="5">
    <source>
        <dbReference type="ARBA" id="ARBA00022759"/>
    </source>
</evidence>
<dbReference type="PROSITE" id="PS50994">
    <property type="entry name" value="INTEGRASE"/>
    <property type="match status" value="1"/>
</dbReference>
<dbReference type="PANTHER" id="PTHR37984">
    <property type="entry name" value="PROTEIN CBG26694"/>
    <property type="match status" value="1"/>
</dbReference>
<evidence type="ECO:0000256" key="1">
    <source>
        <dbReference type="ARBA" id="ARBA00012493"/>
    </source>
</evidence>
<dbReference type="AlphaFoldDB" id="A0A085MBY9"/>
<accession>A0A085MBY9</accession>
<evidence type="ECO:0000313" key="10">
    <source>
        <dbReference type="EMBL" id="KFD54735.1"/>
    </source>
</evidence>
<proteinExistence type="predicted"/>
<keyword evidence="5" id="KW-0255">Endonuclease</keyword>
<dbReference type="FunFam" id="3.30.420.10:FF:000063">
    <property type="entry name" value="Retrovirus-related Pol polyprotein from transposon 297-like Protein"/>
    <property type="match status" value="1"/>
</dbReference>
<dbReference type="PROSITE" id="PS50878">
    <property type="entry name" value="RT_POL"/>
    <property type="match status" value="1"/>
</dbReference>
<dbReference type="InterPro" id="IPR050951">
    <property type="entry name" value="Retrovirus_Pol_polyprotein"/>
</dbReference>
<dbReference type="Gene3D" id="3.30.420.10">
    <property type="entry name" value="Ribonuclease H-like superfamily/Ribonuclease H"/>
    <property type="match status" value="1"/>
</dbReference>
<keyword evidence="3" id="KW-0548">Nucleotidyltransferase</keyword>
<dbReference type="Proteomes" id="UP000030764">
    <property type="component" value="Unassembled WGS sequence"/>
</dbReference>
<dbReference type="FunFam" id="1.10.340.70:FF:000003">
    <property type="entry name" value="Protein CBG25708"/>
    <property type="match status" value="1"/>
</dbReference>
<dbReference type="EMBL" id="KL363205">
    <property type="protein sequence ID" value="KFD54735.1"/>
    <property type="molecule type" value="Genomic_DNA"/>
</dbReference>
<keyword evidence="6" id="KW-0378">Hydrolase</keyword>
<dbReference type="InterPro" id="IPR000477">
    <property type="entry name" value="RT_dom"/>
</dbReference>
<dbReference type="SUPFAM" id="SSF53098">
    <property type="entry name" value="Ribonuclease H-like"/>
    <property type="match status" value="1"/>
</dbReference>
<evidence type="ECO:0000256" key="3">
    <source>
        <dbReference type="ARBA" id="ARBA00022695"/>
    </source>
</evidence>
<dbReference type="SUPFAM" id="SSF56672">
    <property type="entry name" value="DNA/RNA polymerases"/>
    <property type="match status" value="1"/>
</dbReference>
<protein>
    <recommendedName>
        <fullName evidence="1">RNA-directed DNA polymerase</fullName>
        <ecNumber evidence="1">2.7.7.49</ecNumber>
    </recommendedName>
</protein>
<dbReference type="Gene3D" id="3.10.10.10">
    <property type="entry name" value="HIV Type 1 Reverse Transcriptase, subunit A, domain 1"/>
    <property type="match status" value="1"/>
</dbReference>
<dbReference type="Pfam" id="PF00665">
    <property type="entry name" value="rve"/>
    <property type="match status" value="1"/>
</dbReference>
<dbReference type="Gene3D" id="3.30.70.270">
    <property type="match status" value="2"/>
</dbReference>
<reference evidence="10 11" key="1">
    <citation type="journal article" date="2014" name="Nat. Genet.">
        <title>Genome and transcriptome of the porcine whipworm Trichuris suis.</title>
        <authorList>
            <person name="Jex A.R."/>
            <person name="Nejsum P."/>
            <person name="Schwarz E.M."/>
            <person name="Hu L."/>
            <person name="Young N.D."/>
            <person name="Hall R.S."/>
            <person name="Korhonen P.K."/>
            <person name="Liao S."/>
            <person name="Thamsborg S."/>
            <person name="Xia J."/>
            <person name="Xu P."/>
            <person name="Wang S."/>
            <person name="Scheerlinck J.P."/>
            <person name="Hofmann A."/>
            <person name="Sternberg P.W."/>
            <person name="Wang J."/>
            <person name="Gasser R.B."/>
        </authorList>
    </citation>
    <scope>NUCLEOTIDE SEQUENCE [LARGE SCALE GENOMIC DNA]</scope>
    <source>
        <strain evidence="10">DCEP-RM93M</strain>
    </source>
</reference>
<dbReference type="PANTHER" id="PTHR37984:SF12">
    <property type="entry name" value="RIBONUCLEASE H"/>
    <property type="match status" value="1"/>
</dbReference>
<dbReference type="EC" id="2.7.7.49" evidence="1"/>
<name>A0A085MBY9_9BILA</name>
<dbReference type="GO" id="GO:0042575">
    <property type="term" value="C:DNA polymerase complex"/>
    <property type="evidence" value="ECO:0007669"/>
    <property type="project" value="UniProtKB-ARBA"/>
</dbReference>
<dbReference type="Pfam" id="PF17917">
    <property type="entry name" value="RT_RNaseH"/>
    <property type="match status" value="1"/>
</dbReference>
<dbReference type="InterPro" id="IPR012337">
    <property type="entry name" value="RNaseH-like_sf"/>
</dbReference>
<evidence type="ECO:0000256" key="7">
    <source>
        <dbReference type="ARBA" id="ARBA00022918"/>
    </source>
</evidence>
<dbReference type="InterPro" id="IPR001584">
    <property type="entry name" value="Integrase_cat-core"/>
</dbReference>
<dbReference type="GO" id="GO:0016787">
    <property type="term" value="F:hydrolase activity"/>
    <property type="evidence" value="ECO:0007669"/>
    <property type="project" value="UniProtKB-KW"/>
</dbReference>
<dbReference type="FunFam" id="3.30.70.270:FF:000020">
    <property type="entry name" value="Transposon Tf2-6 polyprotein-like Protein"/>
    <property type="match status" value="1"/>
</dbReference>
<evidence type="ECO:0000256" key="2">
    <source>
        <dbReference type="ARBA" id="ARBA00022679"/>
    </source>
</evidence>
<feature type="domain" description="Reverse transcriptase" evidence="8">
    <location>
        <begin position="1"/>
        <end position="179"/>
    </location>
</feature>
<dbReference type="CDD" id="cd01647">
    <property type="entry name" value="RT_LTR"/>
    <property type="match status" value="1"/>
</dbReference>
<dbReference type="Pfam" id="PF00078">
    <property type="entry name" value="RVT_1"/>
    <property type="match status" value="1"/>
</dbReference>
<dbReference type="Gene3D" id="1.10.340.70">
    <property type="match status" value="1"/>
</dbReference>
<dbReference type="InterPro" id="IPR043502">
    <property type="entry name" value="DNA/RNA_pol_sf"/>
</dbReference>
<keyword evidence="7" id="KW-0695">RNA-directed DNA polymerase</keyword>
<dbReference type="CDD" id="cd09274">
    <property type="entry name" value="RNase_HI_RT_Ty3"/>
    <property type="match status" value="1"/>
</dbReference>
<dbReference type="Pfam" id="PF17921">
    <property type="entry name" value="Integrase_H2C2"/>
    <property type="match status" value="2"/>
</dbReference>
<dbReference type="InterPro" id="IPR041588">
    <property type="entry name" value="Integrase_H2C2"/>
</dbReference>
<dbReference type="InterPro" id="IPR036397">
    <property type="entry name" value="RNaseH_sf"/>
</dbReference>
<keyword evidence="2" id="KW-0808">Transferase</keyword>
<dbReference type="GO" id="GO:0004519">
    <property type="term" value="F:endonuclease activity"/>
    <property type="evidence" value="ECO:0007669"/>
    <property type="project" value="UniProtKB-KW"/>
</dbReference>
<feature type="non-terminal residue" evidence="10">
    <location>
        <position position="1"/>
    </location>
</feature>
<evidence type="ECO:0000313" key="11">
    <source>
        <dbReference type="Proteomes" id="UP000030764"/>
    </source>
</evidence>
<keyword evidence="4" id="KW-0540">Nuclease</keyword>
<evidence type="ECO:0000259" key="9">
    <source>
        <dbReference type="PROSITE" id="PS50994"/>
    </source>
</evidence>
<evidence type="ECO:0000259" key="8">
    <source>
        <dbReference type="PROSITE" id="PS50878"/>
    </source>
</evidence>
<dbReference type="GO" id="GO:0003676">
    <property type="term" value="F:nucleic acid binding"/>
    <property type="evidence" value="ECO:0007669"/>
    <property type="project" value="InterPro"/>
</dbReference>
<organism evidence="10 11">
    <name type="scientific">Trichuris suis</name>
    <name type="common">pig whipworm</name>
    <dbReference type="NCBI Taxonomy" id="68888"/>
    <lineage>
        <taxon>Eukaryota</taxon>
        <taxon>Metazoa</taxon>
        <taxon>Ecdysozoa</taxon>
        <taxon>Nematoda</taxon>
        <taxon>Enoplea</taxon>
        <taxon>Dorylaimia</taxon>
        <taxon>Trichinellida</taxon>
        <taxon>Trichuridae</taxon>
        <taxon>Trichuris</taxon>
    </lineage>
</organism>
<evidence type="ECO:0000256" key="4">
    <source>
        <dbReference type="ARBA" id="ARBA00022722"/>
    </source>
</evidence>
<dbReference type="GO" id="GO:0015074">
    <property type="term" value="P:DNA integration"/>
    <property type="evidence" value="ECO:0007669"/>
    <property type="project" value="InterPro"/>
</dbReference>
<dbReference type="InterPro" id="IPR043128">
    <property type="entry name" value="Rev_trsase/Diguanyl_cyclase"/>
</dbReference>
<dbReference type="InterPro" id="IPR041373">
    <property type="entry name" value="RT_RNaseH"/>
</dbReference>
<dbReference type="GO" id="GO:0003964">
    <property type="term" value="F:RNA-directed DNA polymerase activity"/>
    <property type="evidence" value="ECO:0007669"/>
    <property type="project" value="UniProtKB-KW"/>
</dbReference>
<evidence type="ECO:0000256" key="6">
    <source>
        <dbReference type="ARBA" id="ARBA00022801"/>
    </source>
</evidence>